<reference evidence="6 7" key="1">
    <citation type="submission" date="2016-10" db="EMBL/GenBank/DDBJ databases">
        <authorList>
            <person name="de Groot N.N."/>
        </authorList>
    </citation>
    <scope>NUCLEOTIDE SEQUENCE [LARGE SCALE GENOMIC DNA]</scope>
    <source>
        <strain evidence="6 7">DSM 22024</strain>
    </source>
</reference>
<comment type="similarity">
    <text evidence="1 5">Belongs to the 5-formyltetrahydrofolate cyclo-ligase family.</text>
</comment>
<protein>
    <recommendedName>
        <fullName evidence="5">5-formyltetrahydrofolate cyclo-ligase</fullName>
        <ecNumber evidence="5">6.3.3.2</ecNumber>
    </recommendedName>
</protein>
<dbReference type="NCBIfam" id="TIGR02727">
    <property type="entry name" value="MTHFS_bact"/>
    <property type="match status" value="1"/>
</dbReference>
<feature type="binding site" evidence="4">
    <location>
        <position position="61"/>
    </location>
    <ligand>
        <name>substrate</name>
    </ligand>
</feature>
<dbReference type="PANTHER" id="PTHR23407:SF1">
    <property type="entry name" value="5-FORMYLTETRAHYDROFOLATE CYCLO-LIGASE"/>
    <property type="match status" value="1"/>
</dbReference>
<keyword evidence="3 4" id="KW-0067">ATP-binding</keyword>
<feature type="binding site" evidence="4">
    <location>
        <begin position="15"/>
        <end position="19"/>
    </location>
    <ligand>
        <name>ATP</name>
        <dbReference type="ChEBI" id="CHEBI:30616"/>
    </ligand>
</feature>
<dbReference type="Pfam" id="PF01812">
    <property type="entry name" value="5-FTHF_cyc-lig"/>
    <property type="match status" value="1"/>
</dbReference>
<evidence type="ECO:0000313" key="7">
    <source>
        <dbReference type="Proteomes" id="UP000198983"/>
    </source>
</evidence>
<dbReference type="GO" id="GO:0046872">
    <property type="term" value="F:metal ion binding"/>
    <property type="evidence" value="ECO:0007669"/>
    <property type="project" value="UniProtKB-KW"/>
</dbReference>
<sequence>MQAESFPPPDRQLAKEKMRRRVLARRARLRPPDLQAAAVALRDVLLSVSEVSRAAVVAAYVGVGTEPGTGPLLDALRQRGVRVLLPVLEPDFDLDWAVYTGPDGLVRAPRGLLEPAGPRLGPTAVGTADAVLVPGLAVDRSGMRLGRGGGSYDRVLGRAAREAFRCAVLHEGELLDDDVPAQRHDQRVQAVALPSGLVRFPLARHENTLRA</sequence>
<dbReference type="InterPro" id="IPR024185">
    <property type="entry name" value="FTHF_cligase-like_sf"/>
</dbReference>
<evidence type="ECO:0000256" key="4">
    <source>
        <dbReference type="PIRSR" id="PIRSR006806-1"/>
    </source>
</evidence>
<keyword evidence="5" id="KW-0460">Magnesium</keyword>
<keyword evidence="7" id="KW-1185">Reference proteome</keyword>
<dbReference type="GO" id="GO:0005524">
    <property type="term" value="F:ATP binding"/>
    <property type="evidence" value="ECO:0007669"/>
    <property type="project" value="UniProtKB-KW"/>
</dbReference>
<feature type="binding site" evidence="4">
    <location>
        <begin position="144"/>
        <end position="152"/>
    </location>
    <ligand>
        <name>ATP</name>
        <dbReference type="ChEBI" id="CHEBI:30616"/>
    </ligand>
</feature>
<dbReference type="STRING" id="117157.SAMN04489717_0130"/>
<evidence type="ECO:0000256" key="2">
    <source>
        <dbReference type="ARBA" id="ARBA00022741"/>
    </source>
</evidence>
<comment type="cofactor">
    <cofactor evidence="5">
        <name>Mg(2+)</name>
        <dbReference type="ChEBI" id="CHEBI:18420"/>
    </cofactor>
</comment>
<evidence type="ECO:0000256" key="3">
    <source>
        <dbReference type="ARBA" id="ARBA00022840"/>
    </source>
</evidence>
<dbReference type="EMBL" id="LT629732">
    <property type="protein sequence ID" value="SDR69833.1"/>
    <property type="molecule type" value="Genomic_DNA"/>
</dbReference>
<dbReference type="RefSeq" id="WP_241827707.1">
    <property type="nucleotide sequence ID" value="NZ_LT629732.1"/>
</dbReference>
<gene>
    <name evidence="6" type="ORF">SAMN04489717_0130</name>
</gene>
<keyword evidence="6" id="KW-0436">Ligase</keyword>
<dbReference type="AlphaFoldDB" id="A0A1H1L5T3"/>
<dbReference type="InterPro" id="IPR002698">
    <property type="entry name" value="FTHF_cligase"/>
</dbReference>
<keyword evidence="2 4" id="KW-0547">Nucleotide-binding</keyword>
<keyword evidence="5" id="KW-0479">Metal-binding</keyword>
<dbReference type="PANTHER" id="PTHR23407">
    <property type="entry name" value="ATPASE INHIBITOR/5-FORMYLTETRAHYDROFOLATE CYCLO-LIGASE"/>
    <property type="match status" value="1"/>
</dbReference>
<dbReference type="InterPro" id="IPR037171">
    <property type="entry name" value="NagB/RpiA_transferase-like"/>
</dbReference>
<name>A0A1H1L5T3_9ACTN</name>
<evidence type="ECO:0000256" key="5">
    <source>
        <dbReference type="RuleBase" id="RU361279"/>
    </source>
</evidence>
<evidence type="ECO:0000256" key="1">
    <source>
        <dbReference type="ARBA" id="ARBA00010638"/>
    </source>
</evidence>
<comment type="catalytic activity">
    <reaction evidence="5">
        <text>(6S)-5-formyl-5,6,7,8-tetrahydrofolate + ATP = (6R)-5,10-methenyltetrahydrofolate + ADP + phosphate</text>
        <dbReference type="Rhea" id="RHEA:10488"/>
        <dbReference type="ChEBI" id="CHEBI:30616"/>
        <dbReference type="ChEBI" id="CHEBI:43474"/>
        <dbReference type="ChEBI" id="CHEBI:57455"/>
        <dbReference type="ChEBI" id="CHEBI:57457"/>
        <dbReference type="ChEBI" id="CHEBI:456216"/>
        <dbReference type="EC" id="6.3.3.2"/>
    </reaction>
</comment>
<feature type="binding site" evidence="4">
    <location>
        <position position="66"/>
    </location>
    <ligand>
        <name>substrate</name>
    </ligand>
</feature>
<dbReference type="GO" id="GO:0030272">
    <property type="term" value="F:5-formyltetrahydrofolate cyclo-ligase activity"/>
    <property type="evidence" value="ECO:0007669"/>
    <property type="project" value="UniProtKB-EC"/>
</dbReference>
<dbReference type="GO" id="GO:0009396">
    <property type="term" value="P:folic acid-containing compound biosynthetic process"/>
    <property type="evidence" value="ECO:0007669"/>
    <property type="project" value="TreeGrafter"/>
</dbReference>
<dbReference type="Proteomes" id="UP000198983">
    <property type="component" value="Chromosome I"/>
</dbReference>
<organism evidence="6 7">
    <name type="scientific">Actinopolymorpha singaporensis</name>
    <dbReference type="NCBI Taxonomy" id="117157"/>
    <lineage>
        <taxon>Bacteria</taxon>
        <taxon>Bacillati</taxon>
        <taxon>Actinomycetota</taxon>
        <taxon>Actinomycetes</taxon>
        <taxon>Propionibacteriales</taxon>
        <taxon>Actinopolymorphaceae</taxon>
        <taxon>Actinopolymorpha</taxon>
    </lineage>
</organism>
<dbReference type="SUPFAM" id="SSF100950">
    <property type="entry name" value="NagB/RpiA/CoA transferase-like"/>
    <property type="match status" value="1"/>
</dbReference>
<dbReference type="Gene3D" id="3.40.50.10420">
    <property type="entry name" value="NagB/RpiA/CoA transferase-like"/>
    <property type="match status" value="1"/>
</dbReference>
<dbReference type="PIRSF" id="PIRSF006806">
    <property type="entry name" value="FTHF_cligase"/>
    <property type="match status" value="1"/>
</dbReference>
<dbReference type="GO" id="GO:0035999">
    <property type="term" value="P:tetrahydrofolate interconversion"/>
    <property type="evidence" value="ECO:0007669"/>
    <property type="project" value="TreeGrafter"/>
</dbReference>
<dbReference type="EC" id="6.3.3.2" evidence="5"/>
<accession>A0A1H1L5T3</accession>
<evidence type="ECO:0000313" key="6">
    <source>
        <dbReference type="EMBL" id="SDR69833.1"/>
    </source>
</evidence>
<proteinExistence type="inferred from homology"/>